<dbReference type="GO" id="GO:0005856">
    <property type="term" value="C:cytoskeleton"/>
    <property type="evidence" value="ECO:0007669"/>
    <property type="project" value="TreeGrafter"/>
</dbReference>
<dbReference type="InterPro" id="IPR010736">
    <property type="entry name" value="SHIPPO-rpt"/>
</dbReference>
<sequence length="300" mass="32212">TTSPAGTFSAQPGLDNMGTGCGGYIKQNVWKPTVRRGPISAEFNSPGPAQIALPSFFGTPAPVGKSGTTVLQHFDSKKSNAPAYSMGTRPEMKPKVIGPGPVYDVSNMVVAGGKVQTPTARLPPKDQEPAKFEKFVTPGPSTYDVTPADKLCYKHSPAWKIKEEQEKKDATGVPKGRVFNESTISPGPVYELPGLTGTKHGVFLSTKASSPAYTLRPRREDPKPSPVPGPGAYKTVETETYKSKAPNYSLSGRTTLPKDKTQKPGPGAHNPEKVEMHLNWKPSFSFGLKHSPYIYVPGMS</sequence>
<protein>
    <submittedName>
        <fullName evidence="2">Uncharacterized protein</fullName>
    </submittedName>
</protein>
<proteinExistence type="predicted"/>
<feature type="non-terminal residue" evidence="2">
    <location>
        <position position="1"/>
    </location>
</feature>
<evidence type="ECO:0000256" key="1">
    <source>
        <dbReference type="SAM" id="MobiDB-lite"/>
    </source>
</evidence>
<gene>
    <name evidence="2" type="ORF">CTOB1V02_LOCUS11599</name>
</gene>
<dbReference type="AlphaFoldDB" id="A0A7R8WSM5"/>
<dbReference type="EMBL" id="OB666935">
    <property type="protein sequence ID" value="CAD7233780.1"/>
    <property type="molecule type" value="Genomic_DNA"/>
</dbReference>
<feature type="region of interest" description="Disordered" evidence="1">
    <location>
        <begin position="163"/>
        <end position="192"/>
    </location>
</feature>
<name>A0A7R8WSM5_9CRUS</name>
<reference evidence="2" key="1">
    <citation type="submission" date="2020-11" db="EMBL/GenBank/DDBJ databases">
        <authorList>
            <person name="Tran Van P."/>
        </authorList>
    </citation>
    <scope>NUCLEOTIDE SEQUENCE</scope>
</reference>
<dbReference type="PANTHER" id="PTHR21580:SF28">
    <property type="entry name" value="BOREALIN N-TERMINAL DOMAIN-CONTAINING PROTEIN-RELATED"/>
    <property type="match status" value="1"/>
</dbReference>
<evidence type="ECO:0000313" key="2">
    <source>
        <dbReference type="EMBL" id="CAD7233780.1"/>
    </source>
</evidence>
<dbReference type="OrthoDB" id="406368at2759"/>
<feature type="region of interest" description="Disordered" evidence="1">
    <location>
        <begin position="209"/>
        <end position="273"/>
    </location>
</feature>
<dbReference type="InterPro" id="IPR051291">
    <property type="entry name" value="CIMAP"/>
</dbReference>
<dbReference type="Pfam" id="PF07004">
    <property type="entry name" value="SHIPPO-rpt"/>
    <property type="match status" value="4"/>
</dbReference>
<accession>A0A7R8WSM5</accession>
<dbReference type="PANTHER" id="PTHR21580">
    <property type="entry name" value="SHIPPO-1-RELATED"/>
    <property type="match status" value="1"/>
</dbReference>
<organism evidence="2">
    <name type="scientific">Cyprideis torosa</name>
    <dbReference type="NCBI Taxonomy" id="163714"/>
    <lineage>
        <taxon>Eukaryota</taxon>
        <taxon>Metazoa</taxon>
        <taxon>Ecdysozoa</taxon>
        <taxon>Arthropoda</taxon>
        <taxon>Crustacea</taxon>
        <taxon>Oligostraca</taxon>
        <taxon>Ostracoda</taxon>
        <taxon>Podocopa</taxon>
        <taxon>Podocopida</taxon>
        <taxon>Cytherocopina</taxon>
        <taxon>Cytheroidea</taxon>
        <taxon>Cytherideidae</taxon>
        <taxon>Cyprideis</taxon>
    </lineage>
</organism>